<dbReference type="Gene3D" id="3.40.50.2000">
    <property type="entry name" value="Glycogen Phosphorylase B"/>
    <property type="match status" value="2"/>
</dbReference>
<name>A0A841AD58_9MICO</name>
<evidence type="ECO:0000313" key="2">
    <source>
        <dbReference type="Proteomes" id="UP000588158"/>
    </source>
</evidence>
<sequence>MTQAARRIVVVSPTPALEAPGHAGGQLVSSIVMSYRSLGDHVVLLAPSTAPTLVELERTKVICDTRLLGRPRDNRGLRRLLLTLAHRAMPPMLRWDPYLPWIPLVLDLLTDPSLRALLRGADVVDLQWEEYGRLAPLVKMLSPGSLITCMFHDVNDQRATRRLHAADTTSIKKARRQLRQVQRAERRLTARLDAAFVLSEKDKKVLTSVAPGAPTRVVPPPLADSSIPMVDTEHREAAVGFVSALGRQENRDAAHRLVHSVWPLIHQALPDARLILVGGGLDLSTKAGFLEVPGVEVTGFVDDLDAQYRRFSATLSPISTGAGVKFKILESIIRGLPTITTSVGIEGIEPDLAEAVGDDDAELARATIAALQDTDAPKRARAASAQARQLYSRERFHQEYQAAFR</sequence>
<organism evidence="1 2">
    <name type="scientific">Brachybacterium aquaticum</name>
    <dbReference type="NCBI Taxonomy" id="1432564"/>
    <lineage>
        <taxon>Bacteria</taxon>
        <taxon>Bacillati</taxon>
        <taxon>Actinomycetota</taxon>
        <taxon>Actinomycetes</taxon>
        <taxon>Micrococcales</taxon>
        <taxon>Dermabacteraceae</taxon>
        <taxon>Brachybacterium</taxon>
    </lineage>
</organism>
<protein>
    <submittedName>
        <fullName evidence="1">Glycosyltransferase involved in cell wall biosynthesis</fullName>
    </submittedName>
</protein>
<dbReference type="PANTHER" id="PTHR12526:SF600">
    <property type="entry name" value="GLYCOSYL TRANSFERASE GROUP 1"/>
    <property type="match status" value="1"/>
</dbReference>
<evidence type="ECO:0000313" key="1">
    <source>
        <dbReference type="EMBL" id="MBB5832776.1"/>
    </source>
</evidence>
<dbReference type="Pfam" id="PF13692">
    <property type="entry name" value="Glyco_trans_1_4"/>
    <property type="match status" value="1"/>
</dbReference>
<keyword evidence="2" id="KW-1185">Reference proteome</keyword>
<dbReference type="GO" id="GO:0016757">
    <property type="term" value="F:glycosyltransferase activity"/>
    <property type="evidence" value="ECO:0007669"/>
    <property type="project" value="TreeGrafter"/>
</dbReference>
<dbReference type="Proteomes" id="UP000588158">
    <property type="component" value="Unassembled WGS sequence"/>
</dbReference>
<reference evidence="1 2" key="1">
    <citation type="submission" date="2020-08" db="EMBL/GenBank/DDBJ databases">
        <title>Sequencing the genomes of 1000 actinobacteria strains.</title>
        <authorList>
            <person name="Klenk H.-P."/>
        </authorList>
    </citation>
    <scope>NUCLEOTIDE SEQUENCE [LARGE SCALE GENOMIC DNA]</scope>
    <source>
        <strain evidence="1 2">DSM 28796</strain>
    </source>
</reference>
<dbReference type="AlphaFoldDB" id="A0A841AD58"/>
<dbReference type="EMBL" id="JACHLZ010000001">
    <property type="protein sequence ID" value="MBB5832776.1"/>
    <property type="molecule type" value="Genomic_DNA"/>
</dbReference>
<gene>
    <name evidence="1" type="ORF">HNR70_002589</name>
</gene>
<dbReference type="SUPFAM" id="SSF53756">
    <property type="entry name" value="UDP-Glycosyltransferase/glycogen phosphorylase"/>
    <property type="match status" value="1"/>
</dbReference>
<proteinExistence type="predicted"/>
<accession>A0A841AD58</accession>
<dbReference type="PANTHER" id="PTHR12526">
    <property type="entry name" value="GLYCOSYLTRANSFERASE"/>
    <property type="match status" value="1"/>
</dbReference>
<comment type="caution">
    <text evidence="1">The sequence shown here is derived from an EMBL/GenBank/DDBJ whole genome shotgun (WGS) entry which is preliminary data.</text>
</comment>
<keyword evidence="1" id="KW-0808">Transferase</keyword>